<dbReference type="InterPro" id="IPR014031">
    <property type="entry name" value="Ketoacyl_synth_C"/>
</dbReference>
<proteinExistence type="inferred from homology"/>
<feature type="domain" description="Ketosynthase family 3 (KS3)" evidence="5">
    <location>
        <begin position="1"/>
        <end position="536"/>
    </location>
</feature>
<dbReference type="SUPFAM" id="SSF53901">
    <property type="entry name" value="Thiolase-like"/>
    <property type="match status" value="2"/>
</dbReference>
<accession>A0A5C8ZXT3</accession>
<dbReference type="InterPro" id="IPR014030">
    <property type="entry name" value="Ketoacyl_synth_N"/>
</dbReference>
<dbReference type="Proteomes" id="UP000321933">
    <property type="component" value="Unassembled WGS sequence"/>
</dbReference>
<name>A0A5C8ZXT3_9GAMM</name>
<dbReference type="PANTHER" id="PTHR11712:SF336">
    <property type="entry name" value="3-OXOACYL-[ACYL-CARRIER-PROTEIN] SYNTHASE, MITOCHONDRIAL"/>
    <property type="match status" value="1"/>
</dbReference>
<comment type="caution">
    <text evidence="6">The sequence shown here is derived from an EMBL/GenBank/DDBJ whole genome shotgun (WGS) entry which is preliminary data.</text>
</comment>
<dbReference type="RefSeq" id="WP_148063301.1">
    <property type="nucleotide sequence ID" value="NZ_VRYZ01000002.1"/>
</dbReference>
<evidence type="ECO:0000313" key="7">
    <source>
        <dbReference type="Proteomes" id="UP000321933"/>
    </source>
</evidence>
<evidence type="ECO:0000256" key="4">
    <source>
        <dbReference type="RuleBase" id="RU003694"/>
    </source>
</evidence>
<evidence type="ECO:0000256" key="1">
    <source>
        <dbReference type="ARBA" id="ARBA00005194"/>
    </source>
</evidence>
<organism evidence="6 7">
    <name type="scientific">Parahaliea aestuarii</name>
    <dbReference type="NCBI Taxonomy" id="1852021"/>
    <lineage>
        <taxon>Bacteria</taxon>
        <taxon>Pseudomonadati</taxon>
        <taxon>Pseudomonadota</taxon>
        <taxon>Gammaproteobacteria</taxon>
        <taxon>Cellvibrionales</taxon>
        <taxon>Halieaceae</taxon>
        <taxon>Parahaliea</taxon>
    </lineage>
</organism>
<protein>
    <submittedName>
        <fullName evidence="6">Beta-ketoacyl synthase</fullName>
    </submittedName>
</protein>
<dbReference type="Gene3D" id="3.40.47.10">
    <property type="match status" value="1"/>
</dbReference>
<evidence type="ECO:0000259" key="5">
    <source>
        <dbReference type="PROSITE" id="PS52004"/>
    </source>
</evidence>
<evidence type="ECO:0000313" key="6">
    <source>
        <dbReference type="EMBL" id="TXS93365.1"/>
    </source>
</evidence>
<dbReference type="GO" id="GO:0006633">
    <property type="term" value="P:fatty acid biosynthetic process"/>
    <property type="evidence" value="ECO:0007669"/>
    <property type="project" value="TreeGrafter"/>
</dbReference>
<dbReference type="GO" id="GO:0004315">
    <property type="term" value="F:3-oxoacyl-[acyl-carrier-protein] synthase activity"/>
    <property type="evidence" value="ECO:0007669"/>
    <property type="project" value="TreeGrafter"/>
</dbReference>
<keyword evidence="3 4" id="KW-0808">Transferase</keyword>
<dbReference type="EMBL" id="VRYZ01000002">
    <property type="protein sequence ID" value="TXS93365.1"/>
    <property type="molecule type" value="Genomic_DNA"/>
</dbReference>
<evidence type="ECO:0000256" key="2">
    <source>
        <dbReference type="ARBA" id="ARBA00008467"/>
    </source>
</evidence>
<comment type="pathway">
    <text evidence="1">Lipid metabolism; fatty acid biosynthesis.</text>
</comment>
<dbReference type="InterPro" id="IPR016039">
    <property type="entry name" value="Thiolase-like"/>
</dbReference>
<comment type="similarity">
    <text evidence="2 4">Belongs to the thiolase-like superfamily. Beta-ketoacyl-ACP synthases family.</text>
</comment>
<dbReference type="CDD" id="cd00828">
    <property type="entry name" value="elong_cond_enzymes"/>
    <property type="match status" value="1"/>
</dbReference>
<keyword evidence="7" id="KW-1185">Reference proteome</keyword>
<dbReference type="OrthoDB" id="9784825at2"/>
<dbReference type="Pfam" id="PF02801">
    <property type="entry name" value="Ketoacyl-synt_C"/>
    <property type="match status" value="1"/>
</dbReference>
<dbReference type="GO" id="GO:0005829">
    <property type="term" value="C:cytosol"/>
    <property type="evidence" value="ECO:0007669"/>
    <property type="project" value="TreeGrafter"/>
</dbReference>
<dbReference type="Pfam" id="PF00109">
    <property type="entry name" value="ketoacyl-synt"/>
    <property type="match status" value="1"/>
</dbReference>
<evidence type="ECO:0000256" key="3">
    <source>
        <dbReference type="ARBA" id="ARBA00022679"/>
    </source>
</evidence>
<sequence length="624" mass="67227">MGAQRLPVIVGFGGINGAGRASNHHAYRRLVQSALPAAERQRTFAALARLMGLESGGSVESADEHYILDHTLVRRVELNHFDVDRVQWNRRFPTQSNGQPVTFDIKRQYLPEVIPPEWEVTPTTVTHANVKIRGQQEFLLPTIREFEVKAAGQLPTGFEPGKLYPSRNHPRGLQMMVYAASDALGSLGLDWEDVARRVSVEQVSVYAGSAMGQMDGAGAGGMLKARYNGQRVTSKFCPLSLAEMPADFVNAYVLGSLGSTGASLGACASFLYNLRLGIDDIRSGRARVAFIGSAEAPINPEVMEGYAAMGALATDKGLRALDGLDDSQSPDHRRACRPFADNCGFTIAESAQMVVLFDDALALETGATMFGAAPDVFVNADGFKKSISGPGVGNYLTMARAMAGVRAIIGDKALRSGGLVQAHGTGTPQNRVTESRILEETAKAFGIDHWPVAAIKCYLGHSLGSASGDQVTTTLGTWAHGLVPGISTVEEFAEDVHRDHLDLSNRHREIDPNALYYTLVNSKGFGGNNATASLLSPRVTRKLLQARYSDSEWKAWEAANEGVRERQAAYDEAMIAGDISPTYHFDYGVLGDDDVVMGQSELQVGPHRVSLELESPFGSVGLDD</sequence>
<dbReference type="AlphaFoldDB" id="A0A5C8ZXT3"/>
<dbReference type="InterPro" id="IPR020841">
    <property type="entry name" value="PKS_Beta-ketoAc_synthase_dom"/>
</dbReference>
<dbReference type="PANTHER" id="PTHR11712">
    <property type="entry name" value="POLYKETIDE SYNTHASE-RELATED"/>
    <property type="match status" value="1"/>
</dbReference>
<reference evidence="6 7" key="1">
    <citation type="submission" date="2019-08" db="EMBL/GenBank/DDBJ databases">
        <title>Parahaliea maris sp. nov., isolated from the surface seawater.</title>
        <authorList>
            <person name="Liu Y."/>
        </authorList>
    </citation>
    <scope>NUCLEOTIDE SEQUENCE [LARGE SCALE GENOMIC DNA]</scope>
    <source>
        <strain evidence="6 7">S2-26</strain>
    </source>
</reference>
<gene>
    <name evidence="6" type="ORF">FVW59_05890</name>
</gene>
<dbReference type="InterPro" id="IPR047224">
    <property type="entry name" value="FAS_alpha_su_C"/>
</dbReference>
<dbReference type="PROSITE" id="PS52004">
    <property type="entry name" value="KS3_2"/>
    <property type="match status" value="1"/>
</dbReference>
<dbReference type="InterPro" id="IPR000794">
    <property type="entry name" value="Beta-ketoacyl_synthase"/>
</dbReference>